<keyword evidence="1" id="KW-0472">Membrane</keyword>
<keyword evidence="1" id="KW-0812">Transmembrane</keyword>
<sequence>MNTAFFKLFATEYKNFARNPISILGFAVIFIIGIYAIFHGKNTVSQQEETIEKIAEIQKLELSKNKRLFSDNLSYFTYYQFYYTQNDPGTWAAFSLGQRDVNNYSLKLRILALEGQLYDTELTNPMTLLSGNLDLSFLFVVLIPLLIIALCFNLISSERESGVWAVVASQPYSLSRIIFLKFSVRFLAVLGLSVLLLTAALWLLGLPFDSDFGLVFLLIVGYELFWFALVYVLTLLKKNSNYNAVTLLGIWLFLVVLLPALGNVLVNRFIPIPEAFSTTVTQREAYHEKWDMPRREAMEPFYGAYPQYRSYSIPEDAYSNGWYYAMQYVADQEAGKDSKLLFEKLENRQEVSRKLGYFIPSLLLQNTFNRIAETDLEDHLNYLEAVKNYHKAISEFFYPHLFKGNSIDEKDWDDFPEFDTY</sequence>
<dbReference type="PANTHER" id="PTHR43471">
    <property type="entry name" value="ABC TRANSPORTER PERMEASE"/>
    <property type="match status" value="1"/>
</dbReference>
<feature type="transmembrane region" description="Helical" evidence="1">
    <location>
        <begin position="20"/>
        <end position="38"/>
    </location>
</feature>
<dbReference type="Proteomes" id="UP000289821">
    <property type="component" value="Unassembled WGS sequence"/>
</dbReference>
<evidence type="ECO:0000313" key="2">
    <source>
        <dbReference type="EMBL" id="RXG13303.1"/>
    </source>
</evidence>
<dbReference type="RefSeq" id="WP_128762072.1">
    <property type="nucleotide sequence ID" value="NZ_QOVI01000005.1"/>
</dbReference>
<comment type="caution">
    <text evidence="2">The sequence shown here is derived from an EMBL/GenBank/DDBJ whole genome shotgun (WGS) entry which is preliminary data.</text>
</comment>
<dbReference type="InterPro" id="IPR025699">
    <property type="entry name" value="ABC2_memb-like"/>
</dbReference>
<keyword evidence="1" id="KW-1133">Transmembrane helix</keyword>
<dbReference type="OrthoDB" id="6016419at2"/>
<dbReference type="InterPro" id="IPR021913">
    <property type="entry name" value="DUF3526"/>
</dbReference>
<dbReference type="AlphaFoldDB" id="A0A4Q0NRH5"/>
<dbReference type="EMBL" id="QOVI01000005">
    <property type="protein sequence ID" value="RXG13303.1"/>
    <property type="molecule type" value="Genomic_DNA"/>
</dbReference>
<name>A0A4Q0NRH5_9FLAO</name>
<dbReference type="Pfam" id="PF12040">
    <property type="entry name" value="DUF3526"/>
    <property type="match status" value="1"/>
</dbReference>
<feature type="transmembrane region" description="Helical" evidence="1">
    <location>
        <begin position="135"/>
        <end position="155"/>
    </location>
</feature>
<feature type="transmembrane region" description="Helical" evidence="1">
    <location>
        <begin position="212"/>
        <end position="233"/>
    </location>
</feature>
<dbReference type="Pfam" id="PF13346">
    <property type="entry name" value="ABC2_membrane_5"/>
    <property type="match status" value="1"/>
</dbReference>
<feature type="transmembrane region" description="Helical" evidence="1">
    <location>
        <begin position="186"/>
        <end position="206"/>
    </location>
</feature>
<gene>
    <name evidence="2" type="ORF">DSM04_105281</name>
</gene>
<evidence type="ECO:0000313" key="3">
    <source>
        <dbReference type="Proteomes" id="UP000289821"/>
    </source>
</evidence>
<reference evidence="2 3" key="1">
    <citation type="submission" date="2018-07" db="EMBL/GenBank/DDBJ databases">
        <title>Leeuwenhoekiella genomics.</title>
        <authorList>
            <person name="Tahon G."/>
            <person name="Willems A."/>
        </authorList>
    </citation>
    <scope>NUCLEOTIDE SEQUENCE [LARGE SCALE GENOMIC DNA]</scope>
    <source>
        <strain evidence="2 3">R-50232</strain>
    </source>
</reference>
<accession>A0A4Q0NRH5</accession>
<feature type="transmembrane region" description="Helical" evidence="1">
    <location>
        <begin position="245"/>
        <end position="266"/>
    </location>
</feature>
<evidence type="ECO:0000256" key="1">
    <source>
        <dbReference type="SAM" id="Phobius"/>
    </source>
</evidence>
<proteinExistence type="predicted"/>
<protein>
    <submittedName>
        <fullName evidence="2">ABC-2 type transport system permease protein</fullName>
    </submittedName>
</protein>
<dbReference type="PANTHER" id="PTHR43471:SF14">
    <property type="entry name" value="ABC-2 TYPE TRANSPORT SYSTEM PERMEASE PROTEIN"/>
    <property type="match status" value="1"/>
</dbReference>
<organism evidence="2 3">
    <name type="scientific">Leeuwenhoekiella aestuarii</name>
    <dbReference type="NCBI Taxonomy" id="2249426"/>
    <lineage>
        <taxon>Bacteria</taxon>
        <taxon>Pseudomonadati</taxon>
        <taxon>Bacteroidota</taxon>
        <taxon>Flavobacteriia</taxon>
        <taxon>Flavobacteriales</taxon>
        <taxon>Flavobacteriaceae</taxon>
        <taxon>Leeuwenhoekiella</taxon>
    </lineage>
</organism>
<keyword evidence="3" id="KW-1185">Reference proteome</keyword>